<proteinExistence type="predicted"/>
<name>A0A1C7LSV9_GRIFR</name>
<dbReference type="EMBL" id="LUGG01000023">
    <property type="protein sequence ID" value="OBZ67618.1"/>
    <property type="molecule type" value="Genomic_DNA"/>
</dbReference>
<sequence>MAMSSEVHLIWILSWSRRLPSLSLAVMPSLTSLTLKLAQSTYLPPLLLWPRDLRRDVNISNLRQFTISYPHPDDEIFAHLPPELLSISVRDSPRYFIYNKCVMAPNRTPVLSGTDLLRILNTQAFIALERLEIVYRVDSGDPQMMESIADMFPELRFLEIHRYPSDDSEKSALKEIVTTLSRLKNLRVLRLNLHPTSHPPFEVILESLDVLGERAQIVADAFALSQLSEVAFLRRNYYHNYWATWYIDRDPHGGVTNVWYERKSTHYNEFYDEMGPVPRRRR</sequence>
<gene>
    <name evidence="1" type="ORF">A0H81_12503</name>
</gene>
<accession>A0A1C7LSV9</accession>
<dbReference type="OMA" id="EHAYCER"/>
<evidence type="ECO:0000313" key="2">
    <source>
        <dbReference type="Proteomes" id="UP000092993"/>
    </source>
</evidence>
<dbReference type="Proteomes" id="UP000092993">
    <property type="component" value="Unassembled WGS sequence"/>
</dbReference>
<keyword evidence="2" id="KW-1185">Reference proteome</keyword>
<dbReference type="STRING" id="5627.A0A1C7LSV9"/>
<evidence type="ECO:0000313" key="1">
    <source>
        <dbReference type="EMBL" id="OBZ67618.1"/>
    </source>
</evidence>
<protein>
    <recommendedName>
        <fullName evidence="3">F-box domain-containing protein</fullName>
    </recommendedName>
</protein>
<comment type="caution">
    <text evidence="1">The sequence shown here is derived from an EMBL/GenBank/DDBJ whole genome shotgun (WGS) entry which is preliminary data.</text>
</comment>
<organism evidence="1 2">
    <name type="scientific">Grifola frondosa</name>
    <name type="common">Maitake</name>
    <name type="synonym">Polyporus frondosus</name>
    <dbReference type="NCBI Taxonomy" id="5627"/>
    <lineage>
        <taxon>Eukaryota</taxon>
        <taxon>Fungi</taxon>
        <taxon>Dikarya</taxon>
        <taxon>Basidiomycota</taxon>
        <taxon>Agaricomycotina</taxon>
        <taxon>Agaricomycetes</taxon>
        <taxon>Polyporales</taxon>
        <taxon>Grifolaceae</taxon>
        <taxon>Grifola</taxon>
    </lineage>
</organism>
<reference evidence="1 2" key="1">
    <citation type="submission" date="2016-03" db="EMBL/GenBank/DDBJ databases">
        <title>Whole genome sequencing of Grifola frondosa 9006-11.</title>
        <authorList>
            <person name="Min B."/>
            <person name="Park H."/>
            <person name="Kim J.-G."/>
            <person name="Cho H."/>
            <person name="Oh Y.-L."/>
            <person name="Kong W.-S."/>
            <person name="Choi I.-G."/>
        </authorList>
    </citation>
    <scope>NUCLEOTIDE SEQUENCE [LARGE SCALE GENOMIC DNA]</scope>
    <source>
        <strain evidence="1 2">9006-11</strain>
    </source>
</reference>
<dbReference type="AlphaFoldDB" id="A0A1C7LSV9"/>
<evidence type="ECO:0008006" key="3">
    <source>
        <dbReference type="Google" id="ProtNLM"/>
    </source>
</evidence>
<dbReference type="OrthoDB" id="3208561at2759"/>
<dbReference type="SUPFAM" id="SSF52047">
    <property type="entry name" value="RNI-like"/>
    <property type="match status" value="1"/>
</dbReference>